<name>X0YIJ3_9ZZZZ</name>
<evidence type="ECO:0000259" key="4">
    <source>
        <dbReference type="Pfam" id="PF00384"/>
    </source>
</evidence>
<keyword evidence="1" id="KW-0479">Metal-binding</keyword>
<dbReference type="GO" id="GO:0016020">
    <property type="term" value="C:membrane"/>
    <property type="evidence" value="ECO:0007669"/>
    <property type="project" value="TreeGrafter"/>
</dbReference>
<dbReference type="GO" id="GO:0003954">
    <property type="term" value="F:NADH dehydrogenase activity"/>
    <property type="evidence" value="ECO:0007669"/>
    <property type="project" value="TreeGrafter"/>
</dbReference>
<dbReference type="EMBL" id="BARS01040525">
    <property type="protein sequence ID" value="GAG36641.1"/>
    <property type="molecule type" value="Genomic_DNA"/>
</dbReference>
<dbReference type="InterPro" id="IPR006656">
    <property type="entry name" value="Mopterin_OxRdtase"/>
</dbReference>
<keyword evidence="3" id="KW-0411">Iron-sulfur</keyword>
<dbReference type="GO" id="GO:0046872">
    <property type="term" value="F:metal ion binding"/>
    <property type="evidence" value="ECO:0007669"/>
    <property type="project" value="UniProtKB-KW"/>
</dbReference>
<dbReference type="GO" id="GO:0051536">
    <property type="term" value="F:iron-sulfur cluster binding"/>
    <property type="evidence" value="ECO:0007669"/>
    <property type="project" value="UniProtKB-KW"/>
</dbReference>
<gene>
    <name evidence="5" type="ORF">S01H1_61757</name>
</gene>
<evidence type="ECO:0000256" key="2">
    <source>
        <dbReference type="ARBA" id="ARBA00023004"/>
    </source>
</evidence>
<keyword evidence="2" id="KW-0408">Iron</keyword>
<dbReference type="Gene3D" id="3.40.50.740">
    <property type="match status" value="1"/>
</dbReference>
<dbReference type="PANTHER" id="PTHR43105:SF10">
    <property type="entry name" value="NADH-QUINONE OXIDOREDUCTASE SUBUNIT G"/>
    <property type="match status" value="1"/>
</dbReference>
<reference evidence="5" key="1">
    <citation type="journal article" date="2014" name="Front. Microbiol.">
        <title>High frequency of phylogenetically diverse reductive dehalogenase-homologous genes in deep subseafloor sedimentary metagenomes.</title>
        <authorList>
            <person name="Kawai M."/>
            <person name="Futagami T."/>
            <person name="Toyoda A."/>
            <person name="Takaki Y."/>
            <person name="Nishi S."/>
            <person name="Hori S."/>
            <person name="Arai W."/>
            <person name="Tsubouchi T."/>
            <person name="Morono Y."/>
            <person name="Uchiyama I."/>
            <person name="Ito T."/>
            <person name="Fujiyama A."/>
            <person name="Inagaki F."/>
            <person name="Takami H."/>
        </authorList>
    </citation>
    <scope>NUCLEOTIDE SEQUENCE</scope>
    <source>
        <strain evidence="5">Expedition CK06-06</strain>
    </source>
</reference>
<proteinExistence type="predicted"/>
<comment type="caution">
    <text evidence="5">The sequence shown here is derived from an EMBL/GenBank/DDBJ whole genome shotgun (WGS) entry which is preliminary data.</text>
</comment>
<accession>X0YIJ3</accession>
<dbReference type="InterPro" id="IPR050123">
    <property type="entry name" value="Prok_molybdopt-oxidoreductase"/>
</dbReference>
<dbReference type="GO" id="GO:0022904">
    <property type="term" value="P:respiratory electron transport chain"/>
    <property type="evidence" value="ECO:0007669"/>
    <property type="project" value="TreeGrafter"/>
</dbReference>
<feature type="domain" description="Molybdopterin oxidoreductase" evidence="4">
    <location>
        <begin position="21"/>
        <end position="87"/>
    </location>
</feature>
<dbReference type="PANTHER" id="PTHR43105">
    <property type="entry name" value="RESPIRATORY NITRATE REDUCTASE"/>
    <property type="match status" value="1"/>
</dbReference>
<evidence type="ECO:0000256" key="3">
    <source>
        <dbReference type="ARBA" id="ARBA00023014"/>
    </source>
</evidence>
<dbReference type="AlphaFoldDB" id="X0YIJ3"/>
<dbReference type="SUPFAM" id="SSF53706">
    <property type="entry name" value="Formate dehydrogenase/DMSO reductase, domains 1-3"/>
    <property type="match status" value="1"/>
</dbReference>
<sequence length="87" mass="9626">TDEPWELPKTSPLSIRKPKIADSFIPVDWDTALTVVADKLADTVKNHGPDSVMGLASARCTNEENYLFQKFIRAGIGTNNIDHCARL</sequence>
<feature type="non-terminal residue" evidence="5">
    <location>
        <position position="1"/>
    </location>
</feature>
<evidence type="ECO:0000256" key="1">
    <source>
        <dbReference type="ARBA" id="ARBA00022723"/>
    </source>
</evidence>
<protein>
    <recommendedName>
        <fullName evidence="4">Molybdopterin oxidoreductase domain-containing protein</fullName>
    </recommendedName>
</protein>
<dbReference type="Pfam" id="PF00384">
    <property type="entry name" value="Molybdopterin"/>
    <property type="match status" value="1"/>
</dbReference>
<evidence type="ECO:0000313" key="5">
    <source>
        <dbReference type="EMBL" id="GAG36641.1"/>
    </source>
</evidence>
<organism evidence="5">
    <name type="scientific">marine sediment metagenome</name>
    <dbReference type="NCBI Taxonomy" id="412755"/>
    <lineage>
        <taxon>unclassified sequences</taxon>
        <taxon>metagenomes</taxon>
        <taxon>ecological metagenomes</taxon>
    </lineage>
</organism>